<keyword evidence="3 7" id="KW-0378">Hydrolase</keyword>
<evidence type="ECO:0000256" key="5">
    <source>
        <dbReference type="SAM" id="MobiDB-lite"/>
    </source>
</evidence>
<feature type="domain" description="NlpC/P60" evidence="6">
    <location>
        <begin position="79"/>
        <end position="201"/>
    </location>
</feature>
<evidence type="ECO:0000256" key="4">
    <source>
        <dbReference type="ARBA" id="ARBA00022807"/>
    </source>
</evidence>
<dbReference type="Pfam" id="PF00877">
    <property type="entry name" value="NLPC_P60"/>
    <property type="match status" value="1"/>
</dbReference>
<dbReference type="PANTHER" id="PTHR47359:SF3">
    <property type="entry name" value="NLP_P60 DOMAIN-CONTAINING PROTEIN-RELATED"/>
    <property type="match status" value="1"/>
</dbReference>
<evidence type="ECO:0000313" key="8">
    <source>
        <dbReference type="Proteomes" id="UP001183648"/>
    </source>
</evidence>
<feature type="region of interest" description="Disordered" evidence="5">
    <location>
        <begin position="1"/>
        <end position="26"/>
    </location>
</feature>
<name>A0ABU2C0C1_9ACTN</name>
<keyword evidence="2" id="KW-0645">Protease</keyword>
<evidence type="ECO:0000256" key="3">
    <source>
        <dbReference type="ARBA" id="ARBA00022801"/>
    </source>
</evidence>
<sequence>MPVPALVAARPTVPGPARSTSSTASLSTHVLRKAAVNALVLALTALVLVAHPTTARQGTAPAPQAPVVSPRITHVAAVSTRIRSALTIARNQKGDPYRYGASGPNAFDCSGLVYYATHRAGFGHVPRTSSAQARFMRHIKRSAMRPGDFVFFYDGGGVYHVGVFTGWDRGRRMIVHAPYTGARVRREAIWTNRWFPGTLRR</sequence>
<evidence type="ECO:0000256" key="2">
    <source>
        <dbReference type="ARBA" id="ARBA00022670"/>
    </source>
</evidence>
<dbReference type="InterPro" id="IPR038765">
    <property type="entry name" value="Papain-like_cys_pep_sf"/>
</dbReference>
<gene>
    <name evidence="7" type="ORF">J2S63_003661</name>
</gene>
<accession>A0ABU2C0C1</accession>
<dbReference type="SUPFAM" id="SSF54001">
    <property type="entry name" value="Cysteine proteinases"/>
    <property type="match status" value="1"/>
</dbReference>
<keyword evidence="8" id="KW-1185">Reference proteome</keyword>
<comment type="caution">
    <text evidence="7">The sequence shown here is derived from an EMBL/GenBank/DDBJ whole genome shotgun (WGS) entry which is preliminary data.</text>
</comment>
<dbReference type="Proteomes" id="UP001183648">
    <property type="component" value="Unassembled WGS sequence"/>
</dbReference>
<dbReference type="PROSITE" id="PS51935">
    <property type="entry name" value="NLPC_P60"/>
    <property type="match status" value="1"/>
</dbReference>
<keyword evidence="4" id="KW-0788">Thiol protease</keyword>
<dbReference type="RefSeq" id="WP_310305343.1">
    <property type="nucleotide sequence ID" value="NZ_BAAAPS010000005.1"/>
</dbReference>
<dbReference type="PANTHER" id="PTHR47359">
    <property type="entry name" value="PEPTIDOGLYCAN DL-ENDOPEPTIDASE CWLO"/>
    <property type="match status" value="1"/>
</dbReference>
<evidence type="ECO:0000259" key="6">
    <source>
        <dbReference type="PROSITE" id="PS51935"/>
    </source>
</evidence>
<evidence type="ECO:0000313" key="7">
    <source>
        <dbReference type="EMBL" id="MDR7364108.1"/>
    </source>
</evidence>
<dbReference type="InterPro" id="IPR000064">
    <property type="entry name" value="NLP_P60_dom"/>
</dbReference>
<proteinExistence type="inferred from homology"/>
<comment type="similarity">
    <text evidence="1">Belongs to the peptidase C40 family.</text>
</comment>
<dbReference type="GO" id="GO:0016787">
    <property type="term" value="F:hydrolase activity"/>
    <property type="evidence" value="ECO:0007669"/>
    <property type="project" value="UniProtKB-KW"/>
</dbReference>
<dbReference type="InterPro" id="IPR051794">
    <property type="entry name" value="PG_Endopeptidase_C40"/>
</dbReference>
<evidence type="ECO:0000256" key="1">
    <source>
        <dbReference type="ARBA" id="ARBA00007074"/>
    </source>
</evidence>
<dbReference type="EMBL" id="JAVDYG010000001">
    <property type="protein sequence ID" value="MDR7364108.1"/>
    <property type="molecule type" value="Genomic_DNA"/>
</dbReference>
<dbReference type="Gene3D" id="3.90.1720.10">
    <property type="entry name" value="endopeptidase domain like (from Nostoc punctiforme)"/>
    <property type="match status" value="1"/>
</dbReference>
<protein>
    <submittedName>
        <fullName evidence="7">Cell wall-associated NlpC family hydrolase</fullName>
    </submittedName>
</protein>
<organism evidence="7 8">
    <name type="scientific">Nocardioides marmoribigeumensis</name>
    <dbReference type="NCBI Taxonomy" id="433649"/>
    <lineage>
        <taxon>Bacteria</taxon>
        <taxon>Bacillati</taxon>
        <taxon>Actinomycetota</taxon>
        <taxon>Actinomycetes</taxon>
        <taxon>Propionibacteriales</taxon>
        <taxon>Nocardioidaceae</taxon>
        <taxon>Nocardioides</taxon>
    </lineage>
</organism>
<reference evidence="7 8" key="1">
    <citation type="submission" date="2023-07" db="EMBL/GenBank/DDBJ databases">
        <title>Sequencing the genomes of 1000 actinobacteria strains.</title>
        <authorList>
            <person name="Klenk H.-P."/>
        </authorList>
    </citation>
    <scope>NUCLEOTIDE SEQUENCE [LARGE SCALE GENOMIC DNA]</scope>
    <source>
        <strain evidence="7 8">DSM 19426</strain>
    </source>
</reference>